<proteinExistence type="predicted"/>
<dbReference type="OrthoDB" id="699839at2"/>
<keyword evidence="1" id="KW-1133">Transmembrane helix</keyword>
<evidence type="ECO:0000256" key="1">
    <source>
        <dbReference type="SAM" id="Phobius"/>
    </source>
</evidence>
<accession>A0A521E8T9</accession>
<dbReference type="AlphaFoldDB" id="A0A521E8T9"/>
<evidence type="ECO:0000313" key="2">
    <source>
        <dbReference type="EMBL" id="SMO80334.1"/>
    </source>
</evidence>
<feature type="transmembrane region" description="Helical" evidence="1">
    <location>
        <begin position="7"/>
        <end position="28"/>
    </location>
</feature>
<gene>
    <name evidence="2" type="ORF">SAMN06265220_10411</name>
</gene>
<keyword evidence="3" id="KW-1185">Reference proteome</keyword>
<keyword evidence="1" id="KW-0472">Membrane</keyword>
<name>A0A521E8T9_9FLAO</name>
<protein>
    <recommendedName>
        <fullName evidence="4">Erythromycin esterase</fullName>
    </recommendedName>
</protein>
<organism evidence="2 3">
    <name type="scientific">Flavobacterium nitrogenifigens</name>
    <dbReference type="NCBI Taxonomy" id="1617283"/>
    <lineage>
        <taxon>Bacteria</taxon>
        <taxon>Pseudomonadati</taxon>
        <taxon>Bacteroidota</taxon>
        <taxon>Flavobacteriia</taxon>
        <taxon>Flavobacteriales</taxon>
        <taxon>Flavobacteriaceae</taxon>
        <taxon>Flavobacterium</taxon>
    </lineage>
</organism>
<keyword evidence="1" id="KW-0812">Transmembrane</keyword>
<dbReference type="EMBL" id="FXTQ01000004">
    <property type="protein sequence ID" value="SMO80334.1"/>
    <property type="molecule type" value="Genomic_DNA"/>
</dbReference>
<evidence type="ECO:0008006" key="4">
    <source>
        <dbReference type="Google" id="ProtNLM"/>
    </source>
</evidence>
<dbReference type="SUPFAM" id="SSF159501">
    <property type="entry name" value="EreA/ChaN-like"/>
    <property type="match status" value="1"/>
</dbReference>
<reference evidence="2 3" key="1">
    <citation type="submission" date="2017-05" db="EMBL/GenBank/DDBJ databases">
        <authorList>
            <person name="Varghese N."/>
            <person name="Submissions S."/>
        </authorList>
    </citation>
    <scope>NUCLEOTIDE SEQUENCE [LARGE SCALE GENOMIC DNA]</scope>
    <source>
        <strain evidence="2 3">DSM 29982</strain>
    </source>
</reference>
<sequence length="352" mass="40363">MKKILKFIKITFISLLSIILLFIAYLYISNKLFLESKDDDNVKYLAENNVQIGASIDEKLFDADFYKSQVFLLGEIHGYADNQKIDQEMLFFLNKKLGIKYYIAEMDSLTAKKLNAFLFLEKEKNKVALREVVESIKRRIPQQSSQELFDKWSAVHDYNQNLADSLKITVIGIDKNFDDESKGSRDEAMVANFKNAIKKMHLENEKFYGLFGYFHTLQKKTESGRATFAAGLKDSGVKVTSFVSYTIDSEMYLPKNPQFPTPKDEKVNWINADGPLMLVKGINDLKELSKPESITLFKLDSKNSPYSKSQNLITVKSRAFGENIVPLKDASATDYFQYVFLLRNSKALTKLK</sequence>
<dbReference type="Proteomes" id="UP000319267">
    <property type="component" value="Unassembled WGS sequence"/>
</dbReference>
<evidence type="ECO:0000313" key="3">
    <source>
        <dbReference type="Proteomes" id="UP000319267"/>
    </source>
</evidence>
<dbReference type="RefSeq" id="WP_111379666.1">
    <property type="nucleotide sequence ID" value="NZ_CP043612.1"/>
</dbReference>